<dbReference type="GO" id="GO:0006508">
    <property type="term" value="P:proteolysis"/>
    <property type="evidence" value="ECO:0007669"/>
    <property type="project" value="UniProtKB-KW"/>
</dbReference>
<evidence type="ECO:0000313" key="5">
    <source>
        <dbReference type="EMBL" id="MEX0408155.1"/>
    </source>
</evidence>
<gene>
    <name evidence="5" type="ORF">ABGN05_21065</name>
</gene>
<keyword evidence="3" id="KW-0378">Hydrolase</keyword>
<keyword evidence="2 5" id="KW-0645">Protease</keyword>
<dbReference type="NCBIfam" id="TIGR01543">
    <property type="entry name" value="proheadase_HK97"/>
    <property type="match status" value="1"/>
</dbReference>
<dbReference type="RefSeq" id="WP_367956032.1">
    <property type="nucleotide sequence ID" value="NZ_JBDPGJ010000005.1"/>
</dbReference>
<evidence type="ECO:0000259" key="4">
    <source>
        <dbReference type="Pfam" id="PF04586"/>
    </source>
</evidence>
<accession>A0ABV3SRH6</accession>
<dbReference type="EMBL" id="JBDPGJ010000005">
    <property type="protein sequence ID" value="MEX0408155.1"/>
    <property type="molecule type" value="Genomic_DNA"/>
</dbReference>
<comment type="caution">
    <text evidence="5">The sequence shown here is derived from an EMBL/GenBank/DDBJ whole genome shotgun (WGS) entry which is preliminary data.</text>
</comment>
<evidence type="ECO:0000256" key="3">
    <source>
        <dbReference type="ARBA" id="ARBA00022801"/>
    </source>
</evidence>
<dbReference type="InterPro" id="IPR006433">
    <property type="entry name" value="Prohead_protease"/>
</dbReference>
<sequence>MTNGTTGSWARKRAPGGLRRMAYAGDDRVAGNRGAGGLPVGSARLAAGEGRFSGYASLFGVADLSRDRVERGAFARSLRDKGSAGIRMLFQHDPAEPIGRWTAIREDGRGLFVEGILAPGVQKAREVLELMRAGAIDGLSIGFRTIRAAPEARSRVRRILEADLWEISVVTFPMLPGARIGEVKRAAQEVATDGMARQLRAATNMINRQTIQRKDKA</sequence>
<dbReference type="Proteomes" id="UP001556692">
    <property type="component" value="Unassembled WGS sequence"/>
</dbReference>
<dbReference type="InterPro" id="IPR054613">
    <property type="entry name" value="Peptidase_S78_dom"/>
</dbReference>
<evidence type="ECO:0000256" key="2">
    <source>
        <dbReference type="ARBA" id="ARBA00022670"/>
    </source>
</evidence>
<organism evidence="5 6">
    <name type="scientific">Aquibium pacificus</name>
    <dbReference type="NCBI Taxonomy" id="3153579"/>
    <lineage>
        <taxon>Bacteria</taxon>
        <taxon>Pseudomonadati</taxon>
        <taxon>Pseudomonadota</taxon>
        <taxon>Alphaproteobacteria</taxon>
        <taxon>Hyphomicrobiales</taxon>
        <taxon>Phyllobacteriaceae</taxon>
        <taxon>Aquibium</taxon>
    </lineage>
</organism>
<keyword evidence="6" id="KW-1185">Reference proteome</keyword>
<feature type="domain" description="Prohead serine protease" evidence="4">
    <location>
        <begin position="50"/>
        <end position="190"/>
    </location>
</feature>
<evidence type="ECO:0000256" key="1">
    <source>
        <dbReference type="ARBA" id="ARBA00022612"/>
    </source>
</evidence>
<proteinExistence type="predicted"/>
<evidence type="ECO:0000313" key="6">
    <source>
        <dbReference type="Proteomes" id="UP001556692"/>
    </source>
</evidence>
<name>A0ABV3SRH6_9HYPH</name>
<keyword evidence="1" id="KW-1188">Viral release from host cell</keyword>
<dbReference type="Pfam" id="PF04586">
    <property type="entry name" value="Peptidase_S78"/>
    <property type="match status" value="1"/>
</dbReference>
<dbReference type="SUPFAM" id="SSF50789">
    <property type="entry name" value="Herpes virus serine proteinase, assemblin"/>
    <property type="match status" value="1"/>
</dbReference>
<protein>
    <submittedName>
        <fullName evidence="5">HK97 family phage prohead protease</fullName>
    </submittedName>
</protein>
<reference evidence="5 6" key="1">
    <citation type="submission" date="2024-05" db="EMBL/GenBank/DDBJ databases">
        <authorList>
            <person name="Jiang F."/>
        </authorList>
    </citation>
    <scope>NUCLEOTIDE SEQUENCE [LARGE SCALE GENOMIC DNA]</scope>
    <source>
        <strain evidence="5 6">LZ166</strain>
    </source>
</reference>
<dbReference type="GO" id="GO:0008233">
    <property type="term" value="F:peptidase activity"/>
    <property type="evidence" value="ECO:0007669"/>
    <property type="project" value="UniProtKB-KW"/>
</dbReference>